<keyword evidence="3" id="KW-1185">Reference proteome</keyword>
<dbReference type="InterPro" id="IPR036041">
    <property type="entry name" value="Ribosome-inact_prot_sf"/>
</dbReference>
<dbReference type="SUPFAM" id="SSF56371">
    <property type="entry name" value="Ribosome inactivating proteins (RIP)"/>
    <property type="match status" value="1"/>
</dbReference>
<reference evidence="2" key="2">
    <citation type="submission" date="2022-01" db="EMBL/GenBank/DDBJ databases">
        <authorList>
            <person name="Yamashiro T."/>
            <person name="Shiraishi A."/>
            <person name="Satake H."/>
            <person name="Nakayama K."/>
        </authorList>
    </citation>
    <scope>NUCLEOTIDE SEQUENCE</scope>
</reference>
<dbReference type="EMBL" id="BQNB010016688">
    <property type="protein sequence ID" value="GJT54625.1"/>
    <property type="molecule type" value="Genomic_DNA"/>
</dbReference>
<dbReference type="InterPro" id="IPR001574">
    <property type="entry name" value="Ribosome_inactivat_prot"/>
</dbReference>
<evidence type="ECO:0000313" key="2">
    <source>
        <dbReference type="EMBL" id="GJT54625.1"/>
    </source>
</evidence>
<dbReference type="InterPro" id="IPR016138">
    <property type="entry name" value="Ribosome_inactivat_prot_sub1"/>
</dbReference>
<dbReference type="Pfam" id="PF00161">
    <property type="entry name" value="RIP"/>
    <property type="match status" value="1"/>
</dbReference>
<comment type="similarity">
    <text evidence="1">Belongs to the ribosome-inactivating protein family.</text>
</comment>
<dbReference type="Pfam" id="PF02992">
    <property type="entry name" value="Transposase_21"/>
    <property type="match status" value="1"/>
</dbReference>
<name>A0ABQ5EUG6_9ASTR</name>
<keyword evidence="1" id="KW-0611">Plant defense</keyword>
<dbReference type="Proteomes" id="UP001151760">
    <property type="component" value="Unassembled WGS sequence"/>
</dbReference>
<proteinExistence type="inferred from homology"/>
<organism evidence="2 3">
    <name type="scientific">Tanacetum coccineum</name>
    <dbReference type="NCBI Taxonomy" id="301880"/>
    <lineage>
        <taxon>Eukaryota</taxon>
        <taxon>Viridiplantae</taxon>
        <taxon>Streptophyta</taxon>
        <taxon>Embryophyta</taxon>
        <taxon>Tracheophyta</taxon>
        <taxon>Spermatophyta</taxon>
        <taxon>Magnoliopsida</taxon>
        <taxon>eudicotyledons</taxon>
        <taxon>Gunneridae</taxon>
        <taxon>Pentapetalae</taxon>
        <taxon>asterids</taxon>
        <taxon>campanulids</taxon>
        <taxon>Asterales</taxon>
        <taxon>Asteraceae</taxon>
        <taxon>Asteroideae</taxon>
        <taxon>Anthemideae</taxon>
        <taxon>Anthemidinae</taxon>
        <taxon>Tanacetum</taxon>
    </lineage>
</organism>
<comment type="caution">
    <text evidence="2">The sequence shown here is derived from an EMBL/GenBank/DDBJ whole genome shotgun (WGS) entry which is preliminary data.</text>
</comment>
<dbReference type="Gene3D" id="3.40.420.10">
    <property type="entry name" value="Ricin (A subunit), domain 1"/>
    <property type="match status" value="1"/>
</dbReference>
<evidence type="ECO:0000313" key="3">
    <source>
        <dbReference type="Proteomes" id="UP001151760"/>
    </source>
</evidence>
<reference evidence="2" key="1">
    <citation type="journal article" date="2022" name="Int. J. Mol. Sci.">
        <title>Draft Genome of Tanacetum Coccineum: Genomic Comparison of Closely Related Tanacetum-Family Plants.</title>
        <authorList>
            <person name="Yamashiro T."/>
            <person name="Shiraishi A."/>
            <person name="Nakayama K."/>
            <person name="Satake H."/>
        </authorList>
    </citation>
    <scope>NUCLEOTIDE SEQUENCE</scope>
</reference>
<dbReference type="InterPro" id="IPR004242">
    <property type="entry name" value="Transposase_21"/>
</dbReference>
<evidence type="ECO:0000256" key="1">
    <source>
        <dbReference type="RuleBase" id="RU004915"/>
    </source>
</evidence>
<dbReference type="PANTHER" id="PTHR10775">
    <property type="entry name" value="OS08G0208400 PROTEIN"/>
    <property type="match status" value="1"/>
</dbReference>
<protein>
    <submittedName>
        <fullName evidence="2">Uncharacterized protein</fullName>
    </submittedName>
</protein>
<keyword evidence="1" id="KW-0378">Hydrolase</keyword>
<gene>
    <name evidence="2" type="ORF">Tco_0989679</name>
</gene>
<accession>A0ABQ5EUG6</accession>
<keyword evidence="1" id="KW-0652">Protein synthesis inhibitor</keyword>
<keyword evidence="1" id="KW-0800">Toxin</keyword>
<dbReference type="PANTHER" id="PTHR10775:SF185">
    <property type="entry name" value="OS08G0208400 PROTEIN"/>
    <property type="match status" value="1"/>
</dbReference>
<sequence>MEDGIGYPIPRREGSYYGYAAAELTDINDNDRVSIMNYIFDETNWADFMSDFVGEIENNREVGFIKVPVRHHLADRIFSWVFRKLDVCLVGVEDGDGEVLYELGDGINRWLKDAQLTGYTGSYRDLLGEDEIVGITLSKQVFEDAALAVIRNKGEPLKWKRSFGITSLMISEPARFVPFKHVLSEKFIDGTEMLLAAEGKGKYDWAAYMPNYWSDFSKISFMMTRKVSEADREGVDAATIREMKGNYEDGGLGREVLYDSGSASSHSWLPSHSRAEPSPQPSQAYSMWSVILTTYNLPPWLCIKESSFMPTLLIHGPKSPGKDINVYLRPLIEDLKVLWDQKGVETIDVASGQKFNMRAMVLWVINDFPARRSMSGWSGQGYKACPTCNKDTPYVRVLSKTAYVDHRRFLKKSHKWRSSREFNGQTDNRDPPKEFGRDEILAQLDRLQRV</sequence>
<comment type="catalytic activity">
    <reaction evidence="1">
        <text>Endohydrolysis of the N-glycosidic bond at one specific adenosine on the 28S rRNA.</text>
        <dbReference type="EC" id="3.2.2.22"/>
    </reaction>
</comment>